<accession>A0AA96WK59</accession>
<dbReference type="GO" id="GO:0004058">
    <property type="term" value="F:aromatic-L-amino-acid decarboxylase activity"/>
    <property type="evidence" value="ECO:0007669"/>
    <property type="project" value="UniProtKB-ARBA"/>
</dbReference>
<dbReference type="AlphaFoldDB" id="A0AA96WK59"/>
<evidence type="ECO:0000256" key="5">
    <source>
        <dbReference type="ARBA" id="ARBA00023239"/>
    </source>
</evidence>
<dbReference type="InterPro" id="IPR015422">
    <property type="entry name" value="PyrdxlP-dep_Trfase_small"/>
</dbReference>
<dbReference type="Gene3D" id="3.90.1150.170">
    <property type="match status" value="1"/>
</dbReference>
<evidence type="ECO:0000256" key="3">
    <source>
        <dbReference type="ARBA" id="ARBA00022793"/>
    </source>
</evidence>
<protein>
    <submittedName>
        <fullName evidence="8">Aspartate aminotransferase family protein</fullName>
    </submittedName>
</protein>
<dbReference type="PANTHER" id="PTHR45677:SF8">
    <property type="entry name" value="CYSTEINE SULFINIC ACID DECARBOXYLASE"/>
    <property type="match status" value="1"/>
</dbReference>
<keyword evidence="8" id="KW-0808">Transferase</keyword>
<evidence type="ECO:0000256" key="6">
    <source>
        <dbReference type="PIRSR" id="PIRSR602129-50"/>
    </source>
</evidence>
<dbReference type="GO" id="GO:0019752">
    <property type="term" value="P:carboxylic acid metabolic process"/>
    <property type="evidence" value="ECO:0007669"/>
    <property type="project" value="InterPro"/>
</dbReference>
<keyword evidence="4 6" id="KW-0663">Pyridoxal phosphate</keyword>
<dbReference type="GO" id="GO:0030170">
    <property type="term" value="F:pyridoxal phosphate binding"/>
    <property type="evidence" value="ECO:0007669"/>
    <property type="project" value="InterPro"/>
</dbReference>
<organism evidence="8">
    <name type="scientific">Leptolyngbya sp. NK1-12</name>
    <dbReference type="NCBI Taxonomy" id="2547451"/>
    <lineage>
        <taxon>Bacteria</taxon>
        <taxon>Bacillati</taxon>
        <taxon>Cyanobacteriota</taxon>
        <taxon>Cyanophyceae</taxon>
        <taxon>Leptolyngbyales</taxon>
        <taxon>Leptolyngbyaceae</taxon>
        <taxon>Leptolyngbya group</taxon>
        <taxon>Leptolyngbya</taxon>
    </lineage>
</organism>
<evidence type="ECO:0000256" key="2">
    <source>
        <dbReference type="ARBA" id="ARBA00009533"/>
    </source>
</evidence>
<dbReference type="PANTHER" id="PTHR45677">
    <property type="entry name" value="GLUTAMATE DECARBOXYLASE-RELATED"/>
    <property type="match status" value="1"/>
</dbReference>
<dbReference type="Pfam" id="PF00282">
    <property type="entry name" value="Pyridoxal_deC"/>
    <property type="match status" value="1"/>
</dbReference>
<reference evidence="8" key="1">
    <citation type="submission" date="2020-05" db="EMBL/GenBank/DDBJ databases">
        <authorList>
            <person name="Zhu T."/>
            <person name="Keshari N."/>
            <person name="Lu X."/>
        </authorList>
    </citation>
    <scope>NUCLEOTIDE SEQUENCE</scope>
    <source>
        <strain evidence="8">NK1-12</strain>
    </source>
</reference>
<dbReference type="GO" id="GO:0005737">
    <property type="term" value="C:cytoplasm"/>
    <property type="evidence" value="ECO:0007669"/>
    <property type="project" value="TreeGrafter"/>
</dbReference>
<keyword evidence="5 7" id="KW-0456">Lyase</keyword>
<keyword evidence="3" id="KW-0210">Decarboxylase</keyword>
<dbReference type="Gene3D" id="3.90.1150.10">
    <property type="entry name" value="Aspartate Aminotransferase, domain 1"/>
    <property type="match status" value="1"/>
</dbReference>
<dbReference type="Gene3D" id="3.40.640.10">
    <property type="entry name" value="Type I PLP-dependent aspartate aminotransferase-like (Major domain)"/>
    <property type="match status" value="1"/>
</dbReference>
<dbReference type="EMBL" id="CP053586">
    <property type="protein sequence ID" value="WNZ26620.1"/>
    <property type="molecule type" value="Genomic_DNA"/>
</dbReference>
<dbReference type="InterPro" id="IPR015424">
    <property type="entry name" value="PyrdxlP-dep_Trfase"/>
</dbReference>
<dbReference type="InterPro" id="IPR002129">
    <property type="entry name" value="PyrdxlP-dep_de-COase"/>
</dbReference>
<name>A0AA96WK59_9CYAN</name>
<evidence type="ECO:0000313" key="8">
    <source>
        <dbReference type="EMBL" id="WNZ26620.1"/>
    </source>
</evidence>
<proteinExistence type="inferred from homology"/>
<dbReference type="SUPFAM" id="SSF53383">
    <property type="entry name" value="PLP-dependent transferases"/>
    <property type="match status" value="1"/>
</dbReference>
<comment type="similarity">
    <text evidence="2 7">Belongs to the group II decarboxylase family.</text>
</comment>
<feature type="modified residue" description="N6-(pyridoxal phosphate)lysine" evidence="6">
    <location>
        <position position="312"/>
    </location>
</feature>
<dbReference type="InterPro" id="IPR015421">
    <property type="entry name" value="PyrdxlP-dep_Trfase_major"/>
</dbReference>
<evidence type="ECO:0000256" key="7">
    <source>
        <dbReference type="RuleBase" id="RU000382"/>
    </source>
</evidence>
<keyword evidence="8" id="KW-0032">Aminotransferase</keyword>
<dbReference type="GO" id="GO:0008483">
    <property type="term" value="F:transaminase activity"/>
    <property type="evidence" value="ECO:0007669"/>
    <property type="project" value="UniProtKB-KW"/>
</dbReference>
<gene>
    <name evidence="8" type="ORF">HJG54_15540</name>
</gene>
<sequence>MERLQLPITAFIDPIGTNRHEIEALAQQVLTRLLTHLSYAGDRSALPSWKESPLPAEIEIANFASIPDLPVEAALLLDQLDQILAASMNAANPRYIGHMDSMPTTFSMFGDLIASAINNNMLSVEMSPVFSRLEPLLLKQFAAIFGLGESAGGVLLSGGTLANLQALAVARNIKFQALQKGIVGLDKQPVLFASEVAHTSLQKAAMLLGLGTDAVIRVPINQNSQMSIAALQEQIERAIDAGQEPFCVVATAGTTTTGNIDPINEIYQIAQAHQLWFHVDAAYGGALMFSPQYCQKLTGIENADSITFNPQKWLYVAKTCVMILFKHFSSLKTAFQIQAPYMKSAADLTNLGEISVQGTRHADVLKLWLSMQHLGRHSYAQLINESYRLTQFFVEEISKRSFLELASLPEMNIICFRGVPVHVAPEHWDNWNTKLQTYLGRTQNTFLSLPLYQGQRWLRAVLLNPYTDQTQILELFEAVDTFFSCNYKSGEHP</sequence>
<evidence type="ECO:0000256" key="1">
    <source>
        <dbReference type="ARBA" id="ARBA00001933"/>
    </source>
</evidence>
<evidence type="ECO:0000256" key="4">
    <source>
        <dbReference type="ARBA" id="ARBA00022898"/>
    </source>
</evidence>
<comment type="cofactor">
    <cofactor evidence="1 6 7">
        <name>pyridoxal 5'-phosphate</name>
        <dbReference type="ChEBI" id="CHEBI:597326"/>
    </cofactor>
</comment>